<dbReference type="InterPro" id="IPR011197">
    <property type="entry name" value="UCP012318"/>
</dbReference>
<evidence type="ECO:0000313" key="3">
    <source>
        <dbReference type="Proteomes" id="UP000325122"/>
    </source>
</evidence>
<protein>
    <submittedName>
        <fullName evidence="2">Ferritin-like domain-containing protein</fullName>
    </submittedName>
</protein>
<dbReference type="EMBL" id="VWOJ01000001">
    <property type="protein sequence ID" value="KAA5805026.1"/>
    <property type="molecule type" value="Genomic_DNA"/>
</dbReference>
<dbReference type="PIRSF" id="PIRSF012318">
    <property type="entry name" value="UCP012318"/>
    <property type="match status" value="1"/>
</dbReference>
<organism evidence="2 3">
    <name type="scientific">Alkalicaulis satelles</name>
    <dbReference type="NCBI Taxonomy" id="2609175"/>
    <lineage>
        <taxon>Bacteria</taxon>
        <taxon>Pseudomonadati</taxon>
        <taxon>Pseudomonadota</taxon>
        <taxon>Alphaproteobacteria</taxon>
        <taxon>Maricaulales</taxon>
        <taxon>Maricaulaceae</taxon>
        <taxon>Alkalicaulis</taxon>
    </lineage>
</organism>
<dbReference type="CDD" id="cd00657">
    <property type="entry name" value="Ferritin_like"/>
    <property type="match status" value="1"/>
</dbReference>
<name>A0A5M6ZJN6_9PROT</name>
<dbReference type="Pfam" id="PF04305">
    <property type="entry name" value="DUF455"/>
    <property type="match status" value="1"/>
</dbReference>
<comment type="caution">
    <text evidence="2">The sequence shown here is derived from an EMBL/GenBank/DDBJ whole genome shotgun (WGS) entry which is preliminary data.</text>
</comment>
<dbReference type="Gene3D" id="1.20.1260.10">
    <property type="match status" value="1"/>
</dbReference>
<evidence type="ECO:0000256" key="1">
    <source>
        <dbReference type="SAM" id="MobiDB-lite"/>
    </source>
</evidence>
<feature type="compositionally biased region" description="Low complexity" evidence="1">
    <location>
        <begin position="48"/>
        <end position="58"/>
    </location>
</feature>
<dbReference type="RefSeq" id="WP_150022057.1">
    <property type="nucleotide sequence ID" value="NZ_VWOJ01000001.1"/>
</dbReference>
<dbReference type="Proteomes" id="UP000325122">
    <property type="component" value="Unassembled WGS sequence"/>
</dbReference>
<evidence type="ECO:0000313" key="2">
    <source>
        <dbReference type="EMBL" id="KAA5805026.1"/>
    </source>
</evidence>
<feature type="region of interest" description="Disordered" evidence="1">
    <location>
        <begin position="48"/>
        <end position="75"/>
    </location>
</feature>
<dbReference type="InterPro" id="IPR007402">
    <property type="entry name" value="DUF455"/>
</dbReference>
<dbReference type="AlphaFoldDB" id="A0A5M6ZJN6"/>
<accession>A0A5M6ZJN6</accession>
<keyword evidence="3" id="KW-1185">Reference proteome</keyword>
<sequence>MTAPLTAPALSVQTAALDVLMSAGPDEKAACARRVAADWRAGALALPERGAPGMAPGRPARPDRPVLAPPSGVPKRKLGSRAGRFALLHAVAHIEFNAIDLAFDMVARFGGDARISDEDRADFISDWITVGDDEARHFRLLGERLAALGGAYGDLPAHDGLWSAAEATKDDLPARLAIAPMVLEARGLDVTPVMIERLRAAGDDESADALEIIYTEEVAHVAAGRRWFDAVVAAEGHDPRDRFQTLVRQYFRGALKPPFNIPARDRANLPEDWYAPLAGLLD</sequence>
<dbReference type="PANTHER" id="PTHR42782:SF4">
    <property type="entry name" value="DUF455 DOMAIN-CONTAINING PROTEIN"/>
    <property type="match status" value="1"/>
</dbReference>
<proteinExistence type="predicted"/>
<dbReference type="PANTHER" id="PTHR42782">
    <property type="entry name" value="SI:CH73-314G15.3"/>
    <property type="match status" value="1"/>
</dbReference>
<dbReference type="SUPFAM" id="SSF47240">
    <property type="entry name" value="Ferritin-like"/>
    <property type="match status" value="1"/>
</dbReference>
<dbReference type="InterPro" id="IPR009078">
    <property type="entry name" value="Ferritin-like_SF"/>
</dbReference>
<gene>
    <name evidence="2" type="ORF">F1654_03245</name>
</gene>
<dbReference type="InterPro" id="IPR012347">
    <property type="entry name" value="Ferritin-like"/>
</dbReference>
<reference evidence="2 3" key="1">
    <citation type="submission" date="2019-09" db="EMBL/GenBank/DDBJ databases">
        <authorList>
            <person name="Kevbrin V."/>
            <person name="Grouzdev D.S."/>
        </authorList>
    </citation>
    <scope>NUCLEOTIDE SEQUENCE [LARGE SCALE GENOMIC DNA]</scope>
    <source>
        <strain evidence="2 3">G-192</strain>
    </source>
</reference>